<evidence type="ECO:0000313" key="2">
    <source>
        <dbReference type="Proteomes" id="UP000184488"/>
    </source>
</evidence>
<proteinExistence type="predicted"/>
<dbReference type="OrthoDB" id="1490993at2"/>
<dbReference type="EMBL" id="FQZI01000001">
    <property type="protein sequence ID" value="SHI45436.1"/>
    <property type="molecule type" value="Genomic_DNA"/>
</dbReference>
<dbReference type="AlphaFoldDB" id="A0A1M6B9S1"/>
<organism evidence="1 2">
    <name type="scientific">Flavobacterium terrae</name>
    <dbReference type="NCBI Taxonomy" id="415425"/>
    <lineage>
        <taxon>Bacteria</taxon>
        <taxon>Pseudomonadati</taxon>
        <taxon>Bacteroidota</taxon>
        <taxon>Flavobacteriia</taxon>
        <taxon>Flavobacteriales</taxon>
        <taxon>Flavobacteriaceae</taxon>
        <taxon>Flavobacterium</taxon>
    </lineage>
</organism>
<keyword evidence="2" id="KW-1185">Reference proteome</keyword>
<name>A0A1M6B9S1_9FLAO</name>
<gene>
    <name evidence="1" type="ORF">SAMN05444363_0629</name>
</gene>
<protein>
    <submittedName>
        <fullName evidence="1">Uncharacterized protein</fullName>
    </submittedName>
</protein>
<dbReference type="RefSeq" id="WP_073308485.1">
    <property type="nucleotide sequence ID" value="NZ_FQZI01000001.1"/>
</dbReference>
<accession>A0A1M6B9S1</accession>
<evidence type="ECO:0000313" key="1">
    <source>
        <dbReference type="EMBL" id="SHI45436.1"/>
    </source>
</evidence>
<dbReference type="STRING" id="415425.SAMN05444363_0629"/>
<sequence>MLKRVFRVLLLIGLVSFFSFKTKDVFNSSISRELNYIQYYLKVYQADSLYITKNYQKSYEILDKLFKDYEPINLPNYNELFNYYRLKLILKKDINRSKFSELISKYNLNNEILLNDSLMKTYYMKEKFFFDKNYNLLRQKFISKLNLKLRDEIKEMRVQDQLFRDKDYQYNIIKQNKIDSINSLKTRKIFKEFGYPNEYIIGDFMLDKSFVDIEIILLHTKDVEREEYYLPKVLEFIEKGKAPPRTYAVLLDQFNLYHGKEQYYGSYSKKVNISISELNKRRKLIGLPSYGYEKWRFEKLHPNEEY</sequence>
<reference evidence="2" key="1">
    <citation type="submission" date="2016-11" db="EMBL/GenBank/DDBJ databases">
        <authorList>
            <person name="Varghese N."/>
            <person name="Submissions S."/>
        </authorList>
    </citation>
    <scope>NUCLEOTIDE SEQUENCE [LARGE SCALE GENOMIC DNA]</scope>
    <source>
        <strain evidence="2">DSM 18829</strain>
    </source>
</reference>
<dbReference type="Proteomes" id="UP000184488">
    <property type="component" value="Unassembled WGS sequence"/>
</dbReference>